<keyword evidence="3" id="KW-1185">Reference proteome</keyword>
<evidence type="ECO:0000313" key="3">
    <source>
        <dbReference type="Proteomes" id="UP000537825"/>
    </source>
</evidence>
<dbReference type="InterPro" id="IPR036691">
    <property type="entry name" value="Endo/exonu/phosph_ase_sf"/>
</dbReference>
<dbReference type="InterPro" id="IPR005135">
    <property type="entry name" value="Endo/exonuclease/phosphatase"/>
</dbReference>
<organism evidence="2 3">
    <name type="scientific">Corallococcus exiguus</name>
    <dbReference type="NCBI Taxonomy" id="83462"/>
    <lineage>
        <taxon>Bacteria</taxon>
        <taxon>Pseudomonadati</taxon>
        <taxon>Myxococcota</taxon>
        <taxon>Myxococcia</taxon>
        <taxon>Myxococcales</taxon>
        <taxon>Cystobacterineae</taxon>
        <taxon>Myxococcaceae</taxon>
        <taxon>Corallococcus</taxon>
    </lineage>
</organism>
<dbReference type="EMBL" id="JAAAPK010000002">
    <property type="protein sequence ID" value="NBC39861.1"/>
    <property type="molecule type" value="Genomic_DNA"/>
</dbReference>
<feature type="domain" description="Endonuclease/exonuclease/phosphatase" evidence="1">
    <location>
        <begin position="7"/>
        <end position="244"/>
    </location>
</feature>
<protein>
    <recommendedName>
        <fullName evidence="1">Endonuclease/exonuclease/phosphatase domain-containing protein</fullName>
    </recommendedName>
</protein>
<dbReference type="AlphaFoldDB" id="A0A7X4Y6W5"/>
<dbReference type="RefSeq" id="WP_139917798.1">
    <property type="nucleotide sequence ID" value="NZ_CBCSLE010000054.1"/>
</dbReference>
<proteinExistence type="predicted"/>
<gene>
    <name evidence="2" type="ORF">GTZ93_08455</name>
</gene>
<dbReference type="Proteomes" id="UP000537825">
    <property type="component" value="Unassembled WGS sequence"/>
</dbReference>
<comment type="caution">
    <text evidence="2">The sequence shown here is derived from an EMBL/GenBank/DDBJ whole genome shotgun (WGS) entry which is preliminary data.</text>
</comment>
<dbReference type="Gene3D" id="3.60.10.10">
    <property type="entry name" value="Endonuclease/exonuclease/phosphatase"/>
    <property type="match status" value="1"/>
</dbReference>
<accession>A0A7X4Y6W5</accession>
<dbReference type="Pfam" id="PF03372">
    <property type="entry name" value="Exo_endo_phos"/>
    <property type="match status" value="1"/>
</dbReference>
<evidence type="ECO:0000313" key="2">
    <source>
        <dbReference type="EMBL" id="NBC39861.1"/>
    </source>
</evidence>
<sequence length="530" mass="58200">MPTLRVLSWNLRTFALYEESGDDLLSMAKVLQRSGADIVALQEIQIGKSVPNRIGAKLSFASHMQVARLAELLGALDRDAGWRWTLSGASKGYGRAMRDGYAYLWKQAAANGQMSIDLLSPPEILDIDCGAWSSRRPALATFLLSSGKTWLPLNVISYHARLPDGRTKSSTDEVKGVEQLARLPEVGGGVWRRDGRTLPTYWPDFAPLPTLDTIVLGDFNCKMDAPVADAAYKSLLTHYTACVSWPGTPTRAARTVTTMYGRDRDGAPEQRSAYDNIFVLNSHANGFVAKCQYSAPAPGAPPTSDAIDIIEDELQALGPHVVNADRGAWRQWVFNRVYATQKGGSGLSDHLPVWADITLQFPDATSAPRPVLTSNEDGNSLFHAVEGLSFGDSPHFTSKAAELRKQVVKELKGYEQDKRFPSSAIQQWVFAAMQLRLRDSVEAIHLGPTVDTTQNLFLDAGFRSAYTRYLRLLNQGAMVLPEAGLVAFVLKANLNVWSVGAATPTAYSFGGTTPQAVNIYANNRQFWWCR</sequence>
<evidence type="ECO:0000259" key="1">
    <source>
        <dbReference type="Pfam" id="PF03372"/>
    </source>
</evidence>
<reference evidence="2 3" key="1">
    <citation type="submission" date="2020-01" db="EMBL/GenBank/DDBJ databases">
        <title>The draft genome sequence of Corallococcus exiguus DSM 14696.</title>
        <authorList>
            <person name="Zhang X."/>
            <person name="Zhu H."/>
        </authorList>
    </citation>
    <scope>NUCLEOTIDE SEQUENCE [LARGE SCALE GENOMIC DNA]</scope>
    <source>
        <strain evidence="2 3">DSM 14696</strain>
    </source>
</reference>
<name>A0A7X4Y6W5_9BACT</name>
<dbReference type="SUPFAM" id="SSF56219">
    <property type="entry name" value="DNase I-like"/>
    <property type="match status" value="1"/>
</dbReference>